<evidence type="ECO:0000313" key="1">
    <source>
        <dbReference type="EMBL" id="MCH5599765.1"/>
    </source>
</evidence>
<dbReference type="Proteomes" id="UP001202248">
    <property type="component" value="Unassembled WGS sequence"/>
</dbReference>
<protein>
    <submittedName>
        <fullName evidence="1">DUF4421 domain-containing protein</fullName>
    </submittedName>
</protein>
<gene>
    <name evidence="1" type="ORF">MKP09_18525</name>
</gene>
<accession>A0ABS9SN26</accession>
<organism evidence="1 2">
    <name type="scientific">Niabella ginsengisoli</name>
    <dbReference type="NCBI Taxonomy" id="522298"/>
    <lineage>
        <taxon>Bacteria</taxon>
        <taxon>Pseudomonadati</taxon>
        <taxon>Bacteroidota</taxon>
        <taxon>Chitinophagia</taxon>
        <taxon>Chitinophagales</taxon>
        <taxon>Chitinophagaceae</taxon>
        <taxon>Niabella</taxon>
    </lineage>
</organism>
<reference evidence="1 2" key="1">
    <citation type="submission" date="2022-02" db="EMBL/GenBank/DDBJ databases">
        <authorList>
            <person name="Min J."/>
        </authorList>
    </citation>
    <scope>NUCLEOTIDE SEQUENCE [LARGE SCALE GENOMIC DNA]</scope>
    <source>
        <strain evidence="1 2">GR10-1</strain>
    </source>
</reference>
<sequence length="156" mass="17495">MNAPDAAHSFRYQSNSPGRFGFSGGHDFLTLAGTFGVGTIDPLYSKEKGKTKQLNLQLAITGRKILADIYFQKYKGLYADADNFSVFNNGNFYIRPDIETRLYGTTVTLIDKSRKFTAQAPFLLDARQKKSAGSILYGGEFFTDRQKQTALLYHHC</sequence>
<name>A0ABS9SN26_9BACT</name>
<evidence type="ECO:0000313" key="2">
    <source>
        <dbReference type="Proteomes" id="UP001202248"/>
    </source>
</evidence>
<keyword evidence="2" id="KW-1185">Reference proteome</keyword>
<dbReference type="EMBL" id="JAKWBL010000004">
    <property type="protein sequence ID" value="MCH5599765.1"/>
    <property type="molecule type" value="Genomic_DNA"/>
</dbReference>
<proteinExistence type="predicted"/>
<dbReference type="Pfam" id="PF14391">
    <property type="entry name" value="DUF4421"/>
    <property type="match status" value="1"/>
</dbReference>
<comment type="caution">
    <text evidence="1">The sequence shown here is derived from an EMBL/GenBank/DDBJ whole genome shotgun (WGS) entry which is preliminary data.</text>
</comment>
<dbReference type="InterPro" id="IPR025535">
    <property type="entry name" value="DUF4421"/>
</dbReference>